<protein>
    <submittedName>
        <fullName evidence="1">Uncharacterized protein</fullName>
    </submittedName>
</protein>
<organism evidence="1 2">
    <name type="scientific">Elysia crispata</name>
    <name type="common">lettuce slug</name>
    <dbReference type="NCBI Taxonomy" id="231223"/>
    <lineage>
        <taxon>Eukaryota</taxon>
        <taxon>Metazoa</taxon>
        <taxon>Spiralia</taxon>
        <taxon>Lophotrochozoa</taxon>
        <taxon>Mollusca</taxon>
        <taxon>Gastropoda</taxon>
        <taxon>Heterobranchia</taxon>
        <taxon>Euthyneura</taxon>
        <taxon>Panpulmonata</taxon>
        <taxon>Sacoglossa</taxon>
        <taxon>Placobranchoidea</taxon>
        <taxon>Plakobranchidae</taxon>
        <taxon>Elysia</taxon>
    </lineage>
</organism>
<comment type="caution">
    <text evidence="1">The sequence shown here is derived from an EMBL/GenBank/DDBJ whole genome shotgun (WGS) entry which is preliminary data.</text>
</comment>
<name>A0AAE0ZIZ3_9GAST</name>
<dbReference type="Proteomes" id="UP001283361">
    <property type="component" value="Unassembled WGS sequence"/>
</dbReference>
<dbReference type="AlphaFoldDB" id="A0AAE0ZIZ3"/>
<evidence type="ECO:0000313" key="2">
    <source>
        <dbReference type="Proteomes" id="UP001283361"/>
    </source>
</evidence>
<sequence>MSCTNWLDAESRGGSGISFSFFPLMKSFSGRISADRCTARLHGTRIEWLWLALRLKILGYWGGRASHSAETGRMRCGEGETGVMLIMA</sequence>
<dbReference type="EMBL" id="JAWDGP010003868">
    <property type="protein sequence ID" value="KAK3770095.1"/>
    <property type="molecule type" value="Genomic_DNA"/>
</dbReference>
<gene>
    <name evidence="1" type="ORF">RRG08_041002</name>
</gene>
<evidence type="ECO:0000313" key="1">
    <source>
        <dbReference type="EMBL" id="KAK3770095.1"/>
    </source>
</evidence>
<accession>A0AAE0ZIZ3</accession>
<proteinExistence type="predicted"/>
<keyword evidence="2" id="KW-1185">Reference proteome</keyword>
<reference evidence="1" key="1">
    <citation type="journal article" date="2023" name="G3 (Bethesda)">
        <title>A reference genome for the long-term kleptoplast-retaining sea slug Elysia crispata morphotype clarki.</title>
        <authorList>
            <person name="Eastman K.E."/>
            <person name="Pendleton A.L."/>
            <person name="Shaikh M.A."/>
            <person name="Suttiyut T."/>
            <person name="Ogas R."/>
            <person name="Tomko P."/>
            <person name="Gavelis G."/>
            <person name="Widhalm J.R."/>
            <person name="Wisecaver J.H."/>
        </authorList>
    </citation>
    <scope>NUCLEOTIDE SEQUENCE</scope>
    <source>
        <strain evidence="1">ECLA1</strain>
    </source>
</reference>